<dbReference type="Pfam" id="PF14322">
    <property type="entry name" value="SusD-like_3"/>
    <property type="match status" value="1"/>
</dbReference>
<evidence type="ECO:0000256" key="3">
    <source>
        <dbReference type="ARBA" id="ARBA00022729"/>
    </source>
</evidence>
<dbReference type="InterPro" id="IPR012944">
    <property type="entry name" value="SusD_RagB_dom"/>
</dbReference>
<evidence type="ECO:0000256" key="5">
    <source>
        <dbReference type="ARBA" id="ARBA00023237"/>
    </source>
</evidence>
<dbReference type="RefSeq" id="WP_169659460.1">
    <property type="nucleotide sequence ID" value="NZ_JABANE010000091.1"/>
</dbReference>
<dbReference type="EMBL" id="JABANE010000091">
    <property type="protein sequence ID" value="NME71239.1"/>
    <property type="molecule type" value="Genomic_DNA"/>
</dbReference>
<dbReference type="SUPFAM" id="SSF48452">
    <property type="entry name" value="TPR-like"/>
    <property type="match status" value="1"/>
</dbReference>
<comment type="subcellular location">
    <subcellularLocation>
        <location evidence="1">Cell outer membrane</location>
    </subcellularLocation>
</comment>
<feature type="domain" description="RagB/SusD" evidence="6">
    <location>
        <begin position="287"/>
        <end position="611"/>
    </location>
</feature>
<evidence type="ECO:0000256" key="2">
    <source>
        <dbReference type="ARBA" id="ARBA00006275"/>
    </source>
</evidence>
<organism evidence="8 9">
    <name type="scientific">Flammeovirga aprica JL-4</name>
    <dbReference type="NCBI Taxonomy" id="694437"/>
    <lineage>
        <taxon>Bacteria</taxon>
        <taxon>Pseudomonadati</taxon>
        <taxon>Bacteroidota</taxon>
        <taxon>Cytophagia</taxon>
        <taxon>Cytophagales</taxon>
        <taxon>Flammeovirgaceae</taxon>
        <taxon>Flammeovirga</taxon>
    </lineage>
</organism>
<protein>
    <submittedName>
        <fullName evidence="8">RagB/SusD family nutrient uptake outer membrane protein</fullName>
    </submittedName>
</protein>
<evidence type="ECO:0000313" key="9">
    <source>
        <dbReference type="Proteomes" id="UP000576082"/>
    </source>
</evidence>
<sequence>MKLNIKELLKYGWYVALFASCISCTDVLNEDNPNAKPKKDYFTSLTESDKVLTATYSALLNHYNLNIMEEAWRSDLGFPSISSGRPALSSNGEPWYFKTYTNSQKEVNKKWEALYIGAFRANQLIEGLEGPLGDMKDNEKWIIQMAQARLLRGIFHFWAYQTFNNGRVIIRDKVPVELKEFNIPVSSKEDVRAFILSDFEYAYENLPATWGSSAADELSAGRLNKAIATMFLANLYFLEAPASVDGDGIEPDYEKALTFYQEIINNYNYQLVGDPEMMFTRAGEFNKEAIFEIIYDDNLRPELDKFDEQSPSNRMARYCAPGTKAGQRAMTPTAWLAYKYKTEQIDPLDTRNKATIIDFDTEEEVEVIRDISLRASASVAMVNDLYTNYYRSGITPVVATFGKYEFSYFKKYTNHDIVTSEANLPKGAWYSGKNITIHRLSEVYLNVAECYLQKGDVAMALKYINDVRAKWGLVLLGSSVQGHHSDRTYDEQVYSVDAVMEHLMFTEKPLELAVEGHAIRWIDLRRWGKIKEAFLRAGSEVYHTIQFQCIDPDTGNKVKRNRADLQMGSDPTNKSIDIIDCVDAYYNYIPEVHDYYPLPLEEIISNPNLGQ</sequence>
<evidence type="ECO:0000256" key="4">
    <source>
        <dbReference type="ARBA" id="ARBA00023136"/>
    </source>
</evidence>
<dbReference type="InterPro" id="IPR033985">
    <property type="entry name" value="SusD-like_N"/>
</dbReference>
<evidence type="ECO:0000259" key="6">
    <source>
        <dbReference type="Pfam" id="PF07980"/>
    </source>
</evidence>
<keyword evidence="4" id="KW-0472">Membrane</keyword>
<comment type="caution">
    <text evidence="8">The sequence shown here is derived from an EMBL/GenBank/DDBJ whole genome shotgun (WGS) entry which is preliminary data.</text>
</comment>
<gene>
    <name evidence="8" type="ORF">HHU12_24960</name>
</gene>
<proteinExistence type="inferred from homology"/>
<evidence type="ECO:0000256" key="1">
    <source>
        <dbReference type="ARBA" id="ARBA00004442"/>
    </source>
</evidence>
<dbReference type="Pfam" id="PF07980">
    <property type="entry name" value="SusD_RagB"/>
    <property type="match status" value="1"/>
</dbReference>
<reference evidence="8 9" key="1">
    <citation type="submission" date="2020-04" db="EMBL/GenBank/DDBJ databases">
        <title>Flammeovirga sp. SR4, a novel species isolated from seawater.</title>
        <authorList>
            <person name="Wang X."/>
        </authorList>
    </citation>
    <scope>NUCLEOTIDE SEQUENCE [LARGE SCALE GENOMIC DNA]</scope>
    <source>
        <strain evidence="8 9">ATCC 23126</strain>
    </source>
</reference>
<keyword evidence="9" id="KW-1185">Reference proteome</keyword>
<dbReference type="AlphaFoldDB" id="A0A7X9RYX3"/>
<name>A0A7X9RYX3_9BACT</name>
<feature type="domain" description="SusD-like N-terminal" evidence="7">
    <location>
        <begin position="98"/>
        <end position="212"/>
    </location>
</feature>
<accession>A0A7X9RYX3</accession>
<evidence type="ECO:0000259" key="7">
    <source>
        <dbReference type="Pfam" id="PF14322"/>
    </source>
</evidence>
<dbReference type="Proteomes" id="UP000576082">
    <property type="component" value="Unassembled WGS sequence"/>
</dbReference>
<keyword evidence="3" id="KW-0732">Signal</keyword>
<dbReference type="InterPro" id="IPR011990">
    <property type="entry name" value="TPR-like_helical_dom_sf"/>
</dbReference>
<dbReference type="PROSITE" id="PS51257">
    <property type="entry name" value="PROKAR_LIPOPROTEIN"/>
    <property type="match status" value="1"/>
</dbReference>
<keyword evidence="5" id="KW-0998">Cell outer membrane</keyword>
<dbReference type="Gene3D" id="1.25.40.390">
    <property type="match status" value="1"/>
</dbReference>
<dbReference type="GO" id="GO:0009279">
    <property type="term" value="C:cell outer membrane"/>
    <property type="evidence" value="ECO:0007669"/>
    <property type="project" value="UniProtKB-SubCell"/>
</dbReference>
<comment type="similarity">
    <text evidence="2">Belongs to the SusD family.</text>
</comment>
<evidence type="ECO:0000313" key="8">
    <source>
        <dbReference type="EMBL" id="NME71239.1"/>
    </source>
</evidence>